<dbReference type="Gene3D" id="3.40.309.10">
    <property type="entry name" value="Aldehyde Dehydrogenase, Chain A, domain 2"/>
    <property type="match status" value="1"/>
</dbReference>
<dbReference type="GO" id="GO:0004657">
    <property type="term" value="F:proline dehydrogenase activity"/>
    <property type="evidence" value="ECO:0007669"/>
    <property type="project" value="InterPro"/>
</dbReference>
<dbReference type="PIRSF" id="PIRSF000197">
    <property type="entry name" value="Bifunct_PutA"/>
    <property type="match status" value="1"/>
</dbReference>
<feature type="active site" evidence="6">
    <location>
        <position position="739"/>
    </location>
</feature>
<dbReference type="SUPFAM" id="SSF51730">
    <property type="entry name" value="FAD-linked oxidoreductase"/>
    <property type="match status" value="1"/>
</dbReference>
<proteinExistence type="inferred from homology"/>
<organism evidence="11 12">
    <name type="scientific">Planctopirus hydrillae</name>
    <dbReference type="NCBI Taxonomy" id="1841610"/>
    <lineage>
        <taxon>Bacteria</taxon>
        <taxon>Pseudomonadati</taxon>
        <taxon>Planctomycetota</taxon>
        <taxon>Planctomycetia</taxon>
        <taxon>Planctomycetales</taxon>
        <taxon>Planctomycetaceae</taxon>
        <taxon>Planctopirus</taxon>
    </lineage>
</organism>
<dbReference type="InterPro" id="IPR025703">
    <property type="entry name" value="Bifunct_PutA"/>
</dbReference>
<dbReference type="InterPro" id="IPR016161">
    <property type="entry name" value="Ald_DH/histidinol_DH"/>
</dbReference>
<evidence type="ECO:0000256" key="4">
    <source>
        <dbReference type="ARBA" id="ARBA00023027"/>
    </source>
</evidence>
<feature type="domain" description="Aldehyde dehydrogenase" evidence="9">
    <location>
        <begin position="514"/>
        <end position="929"/>
    </location>
</feature>
<accession>A0A1C3EH46</accession>
<dbReference type="EMBL" id="LYDR01000063">
    <property type="protein sequence ID" value="ODA32548.1"/>
    <property type="molecule type" value="Genomic_DNA"/>
</dbReference>
<dbReference type="InterPro" id="IPR016160">
    <property type="entry name" value="Ald_DH_CS_CYS"/>
</dbReference>
<dbReference type="RefSeq" id="WP_068847066.1">
    <property type="nucleotide sequence ID" value="NZ_LYDR01000063.1"/>
</dbReference>
<protein>
    <recommendedName>
        <fullName evidence="2">L-glutamate gamma-semialdehyde dehydrogenase</fullName>
        <ecNumber evidence="2">1.2.1.88</ecNumber>
    </recommendedName>
</protein>
<dbReference type="InterPro" id="IPR029510">
    <property type="entry name" value="Ald_DH_CS_GLU"/>
</dbReference>
<dbReference type="AlphaFoldDB" id="A0A1C3EH46"/>
<dbReference type="Pfam" id="PF01619">
    <property type="entry name" value="Pro_dh"/>
    <property type="match status" value="1"/>
</dbReference>
<dbReference type="PROSITE" id="PS00687">
    <property type="entry name" value="ALDEHYDE_DEHYDR_GLU"/>
    <property type="match status" value="1"/>
</dbReference>
<keyword evidence="4" id="KW-0520">NAD</keyword>
<dbReference type="PANTHER" id="PTHR42862:SF1">
    <property type="entry name" value="DELTA-1-PYRROLINE-5-CARBOXYLATE DEHYDROGENASE 2, ISOFORM A-RELATED"/>
    <property type="match status" value="1"/>
</dbReference>
<evidence type="ECO:0000256" key="1">
    <source>
        <dbReference type="ARBA" id="ARBA00004786"/>
    </source>
</evidence>
<evidence type="ECO:0000256" key="7">
    <source>
        <dbReference type="PROSITE-ProRule" id="PRU10007"/>
    </source>
</evidence>
<dbReference type="EC" id="1.2.1.88" evidence="2"/>
<dbReference type="InterPro" id="IPR016162">
    <property type="entry name" value="Ald_DH_N"/>
</dbReference>
<feature type="active site" evidence="6 7">
    <location>
        <position position="705"/>
    </location>
</feature>
<reference evidence="11 12" key="1">
    <citation type="submission" date="2016-05" db="EMBL/GenBank/DDBJ databases">
        <title>Genomic and physiological characterization of Planctopirus sp. isolated from fresh water lake.</title>
        <authorList>
            <person name="Subhash Y."/>
            <person name="Ramana C."/>
        </authorList>
    </citation>
    <scope>NUCLEOTIDE SEQUENCE [LARGE SCALE GENOMIC DNA]</scope>
    <source>
        <strain evidence="11 12">JC280</strain>
    </source>
</reference>
<dbReference type="Pfam" id="PF00171">
    <property type="entry name" value="Aldedh"/>
    <property type="match status" value="1"/>
</dbReference>
<dbReference type="SUPFAM" id="SSF53720">
    <property type="entry name" value="ALDH-like"/>
    <property type="match status" value="1"/>
</dbReference>
<dbReference type="Proteomes" id="UP000094828">
    <property type="component" value="Unassembled WGS sequence"/>
</dbReference>
<evidence type="ECO:0000259" key="10">
    <source>
        <dbReference type="Pfam" id="PF01619"/>
    </source>
</evidence>
<dbReference type="GO" id="GO:0003842">
    <property type="term" value="F:L-glutamate gamma-semialdehyde dehydrogenase activity"/>
    <property type="evidence" value="ECO:0007669"/>
    <property type="project" value="UniProtKB-EC"/>
</dbReference>
<comment type="caution">
    <text evidence="11">The sequence shown here is derived from an EMBL/GenBank/DDBJ whole genome shotgun (WGS) entry which is preliminary data.</text>
</comment>
<gene>
    <name evidence="11" type="ORF">A6X21_19470</name>
</gene>
<dbReference type="GO" id="GO:0010133">
    <property type="term" value="P:L-proline catabolic process to L-glutamate"/>
    <property type="evidence" value="ECO:0007669"/>
    <property type="project" value="InterPro"/>
</dbReference>
<dbReference type="InterPro" id="IPR029041">
    <property type="entry name" value="FAD-linked_oxidoreductase-like"/>
</dbReference>
<keyword evidence="12" id="KW-1185">Reference proteome</keyword>
<evidence type="ECO:0000256" key="2">
    <source>
        <dbReference type="ARBA" id="ARBA00012884"/>
    </source>
</evidence>
<dbReference type="InterPro" id="IPR050485">
    <property type="entry name" value="Proline_metab_enzyme"/>
</dbReference>
<name>A0A1C3EH46_9PLAN</name>
<comment type="pathway">
    <text evidence="1">Amino-acid degradation; L-proline degradation into L-glutamate; L-glutamate from L-proline: step 2/2.</text>
</comment>
<dbReference type="GO" id="GO:0009898">
    <property type="term" value="C:cytoplasmic side of plasma membrane"/>
    <property type="evidence" value="ECO:0007669"/>
    <property type="project" value="TreeGrafter"/>
</dbReference>
<dbReference type="GO" id="GO:0003700">
    <property type="term" value="F:DNA-binding transcription factor activity"/>
    <property type="evidence" value="ECO:0007669"/>
    <property type="project" value="InterPro"/>
</dbReference>
<dbReference type="PANTHER" id="PTHR42862">
    <property type="entry name" value="DELTA-1-PYRROLINE-5-CARBOXYLATE DEHYDROGENASE 1, ISOFORM A-RELATED"/>
    <property type="match status" value="1"/>
</dbReference>
<dbReference type="Gene3D" id="3.40.605.10">
    <property type="entry name" value="Aldehyde Dehydrogenase, Chain A, domain 1"/>
    <property type="match status" value="1"/>
</dbReference>
<evidence type="ECO:0000313" key="12">
    <source>
        <dbReference type="Proteomes" id="UP000094828"/>
    </source>
</evidence>
<dbReference type="InterPro" id="IPR015590">
    <property type="entry name" value="Aldehyde_DH_dom"/>
</dbReference>
<evidence type="ECO:0000313" key="11">
    <source>
        <dbReference type="EMBL" id="ODA32548.1"/>
    </source>
</evidence>
<evidence type="ECO:0000259" key="9">
    <source>
        <dbReference type="Pfam" id="PF00171"/>
    </source>
</evidence>
<sequence>MRTLTPPDFSVNLIDSASFLESVSQRAEQLLVKSRLAQTSAEKKAAQNVAGMMNDRAGKSLTLAMVDEVFRSHQPARQAQRWQSALNRFGIPGYLPWIDRCLMQIGSLASRIAPGIVMPLVTSRLQSESSNVILDATPSELKKHFATRQSEGFRCNLNHLGEAILGEEEAQHRLKLILGYLANPLVDYVSVKITAIFSQVNIVAWEETRSEICKRLRTIFRAALPQGKFVNLDMEEYRDLAITIEAFQTVLDEPEFRQLSAGIVLQAYLPDSFAAQKNLTEWARKRVESGGEDIKVRLVKGANLAMEQVEAELHGWNQAPYPTKADTDANFRRMLEYGCQPEHAEYVRLGVASHNLFDIALALELRERLGTTERVELEMLEGMANHQARVVRDEAHGLLLYSPVVQKADFFSAMSYLVRRLDENTAPENFLRAAFSLEPDSPTWHEQKQRFEDGWNHRTNVSALSRRIEPLHDLQTMSTFENEPDSDWTQIQVREQLNQAIANWSNPVLPPLAELDFVLDQAVVSQPAWESRTIEERRQILMSAAKVMRQDRFRTIACMQREAKKAIWEADAEISEAIDFARYYAMEFEIPASMKAQALGVVVVTPPWNFPYAIPAGGVLAALMAGCSVILKPAPETAVTAYLLASQLWEAGVPRDVLQFFPCEDGETGKALITDSRVAAVVLTGGWETAQMFRNWRPTLRLYAETSGKNAMVITAQADRELAIKDLVKSAFGHSGQKCSAASLAIVDQEIYRDPAFRRQLRDAASSLIVGPATDRRSVVTPLIRPASPALHRALTTLEPGEEWLLEPVQSPHDPCLWSPGIKLGVKPGSWFHLTECFGPVLGIMCSTTLDEAIKWQNATSFGLTAGLHTLDKEEQVYWKDRVQAGNVYINRSTTGAIVRRQPFGGWKRSSIGPGAKAGGPNYSHLFTRLTDRNSFVSPVEIEHSYQKAWNQQFSVSHDPSKLHCERNEFRYRPSRGVILRVGICDETTASQAIERAQLAAQITGVRLIISDSRRESEADFLTSLADHAGEAEFLRIVGAVSEAVFKAAADLDLNWIDAPLTAHGPTELRYWLREQSVSQTRHRYGLIID</sequence>
<dbReference type="STRING" id="1841610.A6X21_19470"/>
<comment type="catalytic activity">
    <reaction evidence="5">
        <text>L-glutamate 5-semialdehyde + NAD(+) + H2O = L-glutamate + NADH + 2 H(+)</text>
        <dbReference type="Rhea" id="RHEA:30235"/>
        <dbReference type="ChEBI" id="CHEBI:15377"/>
        <dbReference type="ChEBI" id="CHEBI:15378"/>
        <dbReference type="ChEBI" id="CHEBI:29985"/>
        <dbReference type="ChEBI" id="CHEBI:57540"/>
        <dbReference type="ChEBI" id="CHEBI:57945"/>
        <dbReference type="ChEBI" id="CHEBI:58066"/>
        <dbReference type="EC" id="1.2.1.88"/>
    </reaction>
</comment>
<dbReference type="InterPro" id="IPR002872">
    <property type="entry name" value="Proline_DH_dom"/>
</dbReference>
<evidence type="ECO:0000256" key="5">
    <source>
        <dbReference type="ARBA" id="ARBA00048142"/>
    </source>
</evidence>
<comment type="similarity">
    <text evidence="8">Belongs to the aldehyde dehydrogenase family.</text>
</comment>
<evidence type="ECO:0000256" key="8">
    <source>
        <dbReference type="RuleBase" id="RU003345"/>
    </source>
</evidence>
<dbReference type="PROSITE" id="PS00070">
    <property type="entry name" value="ALDEHYDE_DEHYDR_CYS"/>
    <property type="match status" value="1"/>
</dbReference>
<dbReference type="OrthoDB" id="4503395at2"/>
<dbReference type="Gene3D" id="3.20.20.220">
    <property type="match status" value="1"/>
</dbReference>
<feature type="domain" description="Proline dehydrogenase" evidence="10">
    <location>
        <begin position="142"/>
        <end position="432"/>
    </location>
</feature>
<evidence type="ECO:0000256" key="3">
    <source>
        <dbReference type="ARBA" id="ARBA00023002"/>
    </source>
</evidence>
<keyword evidence="3 8" id="KW-0560">Oxidoreductase</keyword>
<evidence type="ECO:0000256" key="6">
    <source>
        <dbReference type="PIRSR" id="PIRSR000197-1"/>
    </source>
</evidence>
<dbReference type="InterPro" id="IPR016163">
    <property type="entry name" value="Ald_DH_C"/>
</dbReference>